<keyword evidence="6 11" id="KW-0862">Zinc</keyword>
<dbReference type="Pfam" id="PF07973">
    <property type="entry name" value="tRNA_SAD"/>
    <property type="match status" value="1"/>
</dbReference>
<dbReference type="PRINTS" id="PR00980">
    <property type="entry name" value="TRNASYNTHALA"/>
</dbReference>
<dbReference type="Gene3D" id="3.10.310.40">
    <property type="match status" value="1"/>
</dbReference>
<keyword evidence="11" id="KW-0963">Cytoplasm</keyword>
<dbReference type="InterPro" id="IPR050058">
    <property type="entry name" value="Ala-tRNA_ligase"/>
</dbReference>
<dbReference type="InterPro" id="IPR002318">
    <property type="entry name" value="Ala-tRNA-lgiase_IIc"/>
</dbReference>
<dbReference type="CDD" id="cd00673">
    <property type="entry name" value="AlaRS_core"/>
    <property type="match status" value="1"/>
</dbReference>
<dbReference type="HAMAP" id="MF_00036_B">
    <property type="entry name" value="Ala_tRNA_synth_B"/>
    <property type="match status" value="1"/>
</dbReference>
<dbReference type="EMBL" id="CP059472">
    <property type="protein sequence ID" value="QMS99112.1"/>
    <property type="molecule type" value="Genomic_DNA"/>
</dbReference>
<evidence type="ECO:0000256" key="5">
    <source>
        <dbReference type="ARBA" id="ARBA00022741"/>
    </source>
</evidence>
<keyword evidence="2 11" id="KW-0820">tRNA-binding</keyword>
<feature type="domain" description="Alanyl-transfer RNA synthetases family profile" evidence="13">
    <location>
        <begin position="1"/>
        <end position="727"/>
    </location>
</feature>
<keyword evidence="17" id="KW-1185">Reference proteome</keyword>
<dbReference type="InterPro" id="IPR018165">
    <property type="entry name" value="Ala-tRNA-synth_IIc_core"/>
</dbReference>
<dbReference type="PANTHER" id="PTHR11777:SF9">
    <property type="entry name" value="ALANINE--TRNA LIGASE, CYTOPLASMIC"/>
    <property type="match status" value="1"/>
</dbReference>
<dbReference type="FunFam" id="3.30.930.10:FF:000011">
    <property type="entry name" value="Alanine--tRNA ligase, cytoplasmic"/>
    <property type="match status" value="1"/>
</dbReference>
<dbReference type="Pfam" id="PF02272">
    <property type="entry name" value="DHHA1"/>
    <property type="match status" value="1"/>
</dbReference>
<keyword evidence="4 11" id="KW-0479">Metal-binding</keyword>
<evidence type="ECO:0000256" key="10">
    <source>
        <dbReference type="ARBA" id="ARBA00023146"/>
    </source>
</evidence>
<evidence type="ECO:0000256" key="12">
    <source>
        <dbReference type="SAM" id="Coils"/>
    </source>
</evidence>
<dbReference type="RefSeq" id="WP_181887458.1">
    <property type="nucleotide sequence ID" value="NZ_CP059472.1"/>
</dbReference>
<dbReference type="GO" id="GO:0004813">
    <property type="term" value="F:alanine-tRNA ligase activity"/>
    <property type="evidence" value="ECO:0007669"/>
    <property type="project" value="UniProtKB-UniRule"/>
</dbReference>
<dbReference type="GO" id="GO:0000049">
    <property type="term" value="F:tRNA binding"/>
    <property type="evidence" value="ECO:0007669"/>
    <property type="project" value="UniProtKB-KW"/>
</dbReference>
<dbReference type="InterPro" id="IPR009000">
    <property type="entry name" value="Transl_B-barrel_sf"/>
</dbReference>
<dbReference type="Proteomes" id="UP000539710">
    <property type="component" value="Unassembled WGS sequence"/>
</dbReference>
<evidence type="ECO:0000256" key="2">
    <source>
        <dbReference type="ARBA" id="ARBA00022555"/>
    </source>
</evidence>
<comment type="function">
    <text evidence="11">Catalyzes the attachment of alanine to tRNA(Ala) in a two-step reaction: alanine is first activated by ATP to form Ala-AMP and then transferred to the acceptor end of tRNA(Ala). Also edits incorrectly charged Ser-tRNA(Ala) and Gly-tRNA(Ala) via its editing domain.</text>
</comment>
<evidence type="ECO:0000256" key="7">
    <source>
        <dbReference type="ARBA" id="ARBA00022840"/>
    </source>
</evidence>
<comment type="subcellular location">
    <subcellularLocation>
        <location evidence="11">Cytoplasm</location>
    </subcellularLocation>
</comment>
<dbReference type="InterPro" id="IPR045864">
    <property type="entry name" value="aa-tRNA-synth_II/BPL/LPL"/>
</dbReference>
<dbReference type="InterPro" id="IPR018164">
    <property type="entry name" value="Ala-tRNA-synth_IIc_N"/>
</dbReference>
<evidence type="ECO:0000313" key="14">
    <source>
        <dbReference type="EMBL" id="MBA5247352.1"/>
    </source>
</evidence>
<comment type="similarity">
    <text evidence="1 11">Belongs to the class-II aminoacyl-tRNA synthetase family.</text>
</comment>
<dbReference type="InterPro" id="IPR003156">
    <property type="entry name" value="DHHA1_dom"/>
</dbReference>
<evidence type="ECO:0000256" key="8">
    <source>
        <dbReference type="ARBA" id="ARBA00022884"/>
    </source>
</evidence>
<dbReference type="InterPro" id="IPR018162">
    <property type="entry name" value="Ala-tRNA-ligase_IIc_anticod-bd"/>
</dbReference>
<dbReference type="GO" id="GO:0002161">
    <property type="term" value="F:aminoacyl-tRNA deacylase activity"/>
    <property type="evidence" value="ECO:0007669"/>
    <property type="project" value="TreeGrafter"/>
</dbReference>
<evidence type="ECO:0000256" key="11">
    <source>
        <dbReference type="HAMAP-Rule" id="MF_00036"/>
    </source>
</evidence>
<feature type="binding site" evidence="11">
    <location>
        <position position="582"/>
    </location>
    <ligand>
        <name>Zn(2+)</name>
        <dbReference type="ChEBI" id="CHEBI:29105"/>
    </ligand>
</feature>
<evidence type="ECO:0000256" key="9">
    <source>
        <dbReference type="ARBA" id="ARBA00022917"/>
    </source>
</evidence>
<keyword evidence="3 11" id="KW-0436">Ligase</keyword>
<dbReference type="SUPFAM" id="SSF55186">
    <property type="entry name" value="ThrRS/AlaRS common domain"/>
    <property type="match status" value="1"/>
</dbReference>
<evidence type="ECO:0000256" key="3">
    <source>
        <dbReference type="ARBA" id="ARBA00022598"/>
    </source>
</evidence>
<dbReference type="SUPFAM" id="SSF55681">
    <property type="entry name" value="Class II aaRS and biotin synthetases"/>
    <property type="match status" value="1"/>
</dbReference>
<dbReference type="SMART" id="SM00863">
    <property type="entry name" value="tRNA_SAD"/>
    <property type="match status" value="1"/>
</dbReference>
<keyword evidence="12" id="KW-0175">Coiled coil</keyword>
<dbReference type="FunFam" id="3.10.310.40:FF:000001">
    <property type="entry name" value="Alanine--tRNA ligase"/>
    <property type="match status" value="1"/>
</dbReference>
<feature type="coiled-coil region" evidence="12">
    <location>
        <begin position="741"/>
        <end position="768"/>
    </location>
</feature>
<evidence type="ECO:0000259" key="13">
    <source>
        <dbReference type="PROSITE" id="PS50860"/>
    </source>
</evidence>
<accession>A0A7D7RLE8</accession>
<evidence type="ECO:0000313" key="17">
    <source>
        <dbReference type="Proteomes" id="UP000539710"/>
    </source>
</evidence>
<dbReference type="InterPro" id="IPR023033">
    <property type="entry name" value="Ala_tRNA_ligase_euk/bac"/>
</dbReference>
<dbReference type="Gene3D" id="3.30.980.10">
    <property type="entry name" value="Threonyl-trna Synthetase, Chain A, domain 2"/>
    <property type="match status" value="1"/>
</dbReference>
<dbReference type="Gene3D" id="2.40.30.130">
    <property type="match status" value="1"/>
</dbReference>
<dbReference type="GO" id="GO:0006419">
    <property type="term" value="P:alanyl-tRNA aminoacylation"/>
    <property type="evidence" value="ECO:0007669"/>
    <property type="project" value="UniProtKB-UniRule"/>
</dbReference>
<dbReference type="AlphaFoldDB" id="A0A7D7RLE8"/>
<dbReference type="InterPro" id="IPR018163">
    <property type="entry name" value="Thr/Ala-tRNA-synth_IIc_edit"/>
</dbReference>
<dbReference type="EMBL" id="JACEUX010000003">
    <property type="protein sequence ID" value="MBA5247352.1"/>
    <property type="molecule type" value="Genomic_DNA"/>
</dbReference>
<dbReference type="FunFam" id="3.30.54.20:FF:000001">
    <property type="entry name" value="Alanine--tRNA ligase"/>
    <property type="match status" value="1"/>
</dbReference>
<dbReference type="GO" id="GO:0008270">
    <property type="term" value="F:zinc ion binding"/>
    <property type="evidence" value="ECO:0007669"/>
    <property type="project" value="UniProtKB-UniRule"/>
</dbReference>
<name>A0A7D7RLE8_9FLAO</name>
<reference evidence="17" key="2">
    <citation type="submission" date="2020-07" db="EMBL/GenBank/DDBJ databases">
        <title>Flavobacterium sp. xlx-214.</title>
        <authorList>
            <person name="Yang C."/>
        </authorList>
    </citation>
    <scope>NUCLEOTIDE SEQUENCE [LARGE SCALE GENOMIC DNA]</scope>
    <source>
        <strain evidence="17">CX-624</strain>
    </source>
</reference>
<dbReference type="Gene3D" id="3.30.54.20">
    <property type="match status" value="1"/>
</dbReference>
<evidence type="ECO:0000313" key="16">
    <source>
        <dbReference type="Proteomes" id="UP000515349"/>
    </source>
</evidence>
<dbReference type="NCBIfam" id="TIGR00344">
    <property type="entry name" value="alaS"/>
    <property type="match status" value="1"/>
</dbReference>
<gene>
    <name evidence="11 15" type="primary">alaS</name>
    <name evidence="15" type="ORF">H1R16_03650</name>
    <name evidence="14" type="ORF">H2507_09240</name>
</gene>
<keyword evidence="10 11" id="KW-0030">Aminoacyl-tRNA synthetase</keyword>
<dbReference type="SUPFAM" id="SSF50447">
    <property type="entry name" value="Translation proteins"/>
    <property type="match status" value="1"/>
</dbReference>
<proteinExistence type="inferred from homology"/>
<evidence type="ECO:0000313" key="15">
    <source>
        <dbReference type="EMBL" id="QMS99112.1"/>
    </source>
</evidence>
<comment type="cofactor">
    <cofactor evidence="11">
        <name>Zn(2+)</name>
        <dbReference type="ChEBI" id="CHEBI:29105"/>
    </cofactor>
    <text evidence="11">Binds 1 zinc ion per subunit.</text>
</comment>
<dbReference type="SUPFAM" id="SSF101353">
    <property type="entry name" value="Putative anticodon-binding domain of alanyl-tRNA synthetase (AlaRS)"/>
    <property type="match status" value="1"/>
</dbReference>
<dbReference type="InterPro" id="IPR012947">
    <property type="entry name" value="tRNA_SAD"/>
</dbReference>
<feature type="binding site" evidence="11">
    <location>
        <position position="684"/>
    </location>
    <ligand>
        <name>Zn(2+)</name>
        <dbReference type="ChEBI" id="CHEBI:29105"/>
    </ligand>
</feature>
<dbReference type="FunFam" id="3.30.980.10:FF:000004">
    <property type="entry name" value="Alanine--tRNA ligase, cytoplasmic"/>
    <property type="match status" value="1"/>
</dbReference>
<keyword evidence="8 11" id="KW-0694">RNA-binding</keyword>
<evidence type="ECO:0000256" key="4">
    <source>
        <dbReference type="ARBA" id="ARBA00022723"/>
    </source>
</evidence>
<evidence type="ECO:0000256" key="1">
    <source>
        <dbReference type="ARBA" id="ARBA00008226"/>
    </source>
</evidence>
<comment type="catalytic activity">
    <reaction evidence="11">
        <text>tRNA(Ala) + L-alanine + ATP = L-alanyl-tRNA(Ala) + AMP + diphosphate</text>
        <dbReference type="Rhea" id="RHEA:12540"/>
        <dbReference type="Rhea" id="RHEA-COMP:9657"/>
        <dbReference type="Rhea" id="RHEA-COMP:9923"/>
        <dbReference type="ChEBI" id="CHEBI:30616"/>
        <dbReference type="ChEBI" id="CHEBI:33019"/>
        <dbReference type="ChEBI" id="CHEBI:57972"/>
        <dbReference type="ChEBI" id="CHEBI:78442"/>
        <dbReference type="ChEBI" id="CHEBI:78497"/>
        <dbReference type="ChEBI" id="CHEBI:456215"/>
        <dbReference type="EC" id="6.1.1.7"/>
    </reaction>
</comment>
<keyword evidence="9 11" id="KW-0648">Protein biosynthesis</keyword>
<dbReference type="Gene3D" id="3.30.930.10">
    <property type="entry name" value="Bira Bifunctional Protein, Domain 2"/>
    <property type="match status" value="1"/>
</dbReference>
<dbReference type="Pfam" id="PF01411">
    <property type="entry name" value="tRNA-synt_2c"/>
    <property type="match status" value="1"/>
</dbReference>
<evidence type="ECO:0000256" key="6">
    <source>
        <dbReference type="ARBA" id="ARBA00022833"/>
    </source>
</evidence>
<keyword evidence="5 11" id="KW-0547">Nucleotide-binding</keyword>
<protein>
    <recommendedName>
        <fullName evidence="11">Alanine--tRNA ligase</fullName>
        <ecNumber evidence="11">6.1.1.7</ecNumber>
    </recommendedName>
    <alternativeName>
        <fullName evidence="11">Alanyl-tRNA synthetase</fullName>
        <shortName evidence="11">AlaRS</shortName>
    </alternativeName>
</protein>
<feature type="binding site" evidence="11">
    <location>
        <position position="688"/>
    </location>
    <ligand>
        <name>Zn(2+)</name>
        <dbReference type="ChEBI" id="CHEBI:29105"/>
    </ligand>
</feature>
<dbReference type="EC" id="6.1.1.7" evidence="11"/>
<sequence>MTSQKIRQQFLDFFNAKGHLIVPSAPIVLKDDPTLMFSNSGMTQFKDYFLGYKEPKAPRIADTQKCLRVSGKHNDLDDVGRDTYHHTMFEMLGNWSFGDYFKKEAIDYAWELLTEVYKIPKENLYVTIFEGDATENLGRDQDAYNFWKAHIDESRIINGNKKDNFWEMGESGPCGPCSEIHVDLRSEEEKAAVNALELVNNDHPQVVEIWNLVFMEFNRKADGSLEKLPAQHVDTGMGFERLCMALQGKKSNYDTDVFTPLIAKVEEVSGKKYTGVLEDEKDIAIRVLVDHIRAVSFAIADGQLPSNGGAGYVIRRILRRAISYSYRFLGMTEPFLYQLVAVLKNEMGNFFPEMEKQEKLVTEVIREEETSFLKTIEHGLKRIDLIINETLSRNEKTLPGAEVFELYDTYGFPADLSRIIAEEKGLTVDEPGFDEEMTKQKQRSRKSSAQKVHDWVILEEKQEAFVGYDLTETETYITRYRKVENKDGEFYQIVLAKSPFYPEGGGQVGDKGILIPSYTEGFDISNPSLTDVTSCADLIEVLETKKENNLIVSLIKELPKDAGAVFYAKVNTSERKNTQANHSVTHLLHEALREVLGTHVEQKGSNVGPDYLRFDFSHFSKMSEEEIALVEEKVNSKIKENISLEEFRDIPIAEAMEKGAMALFGEKYGDSVRMIQFGTSRELCGGTHVSNTSEIGHFKIQSESSTAAGIRRIEAISGDRSAEYFRNLETQVKQISALLKTKDLTKAVEKLLEENAGLKSEVESYKKEKAKGETANWKNDFTVAGDKKLLVKKVSMDAASVKDIVFQLKKETEDALIVIISDAGEKPMITVGVSQNLERKYHAGNIVKDLAREIQGGGGGNPGFATAGGKDMSGLERAYEKALAL</sequence>
<organism evidence="15 16">
    <name type="scientific">Marnyiella aurantia</name>
    <dbReference type="NCBI Taxonomy" id="2758037"/>
    <lineage>
        <taxon>Bacteria</taxon>
        <taxon>Pseudomonadati</taxon>
        <taxon>Bacteroidota</taxon>
        <taxon>Flavobacteriia</taxon>
        <taxon>Flavobacteriales</taxon>
        <taxon>Weeksellaceae</taxon>
        <taxon>Marnyiella</taxon>
    </lineage>
</organism>
<reference evidence="14" key="3">
    <citation type="submission" date="2020-07" db="EMBL/GenBank/DDBJ databases">
        <authorList>
            <person name="Yang C."/>
        </authorList>
    </citation>
    <scope>NUCLEOTIDE SEQUENCE</scope>
    <source>
        <strain evidence="14">Cx-624</strain>
    </source>
</reference>
<dbReference type="PROSITE" id="PS50860">
    <property type="entry name" value="AA_TRNA_LIGASE_II_ALA"/>
    <property type="match status" value="1"/>
</dbReference>
<keyword evidence="7 11" id="KW-0067">ATP-binding</keyword>
<dbReference type="GO" id="GO:0005737">
    <property type="term" value="C:cytoplasm"/>
    <property type="evidence" value="ECO:0007669"/>
    <property type="project" value="UniProtKB-SubCell"/>
</dbReference>
<dbReference type="KEGG" id="cbau:H1R16_03650"/>
<dbReference type="PANTHER" id="PTHR11777">
    <property type="entry name" value="ALANYL-TRNA SYNTHETASE"/>
    <property type="match status" value="1"/>
</dbReference>
<dbReference type="GO" id="GO:0005524">
    <property type="term" value="F:ATP binding"/>
    <property type="evidence" value="ECO:0007669"/>
    <property type="project" value="UniProtKB-UniRule"/>
</dbReference>
<reference evidence="15 16" key="1">
    <citation type="submission" date="2020-07" db="EMBL/GenBank/DDBJ databases">
        <title>Chryseobacterium sp.cx-624.</title>
        <authorList>
            <person name="Yang C."/>
        </authorList>
    </citation>
    <scope>NUCLEOTIDE SEQUENCE [LARGE SCALE GENOMIC DNA]</scope>
    <source>
        <strain evidence="15">Cx-624</strain>
        <strain evidence="16">cx-624</strain>
    </source>
</reference>
<dbReference type="Proteomes" id="UP000515349">
    <property type="component" value="Chromosome"/>
</dbReference>
<comment type="domain">
    <text evidence="11">Consists of three domains; the N-terminal catalytic domain, the editing domain and the C-terminal C-Ala domain. The editing domain removes incorrectly charged amino acids, while the C-Ala domain, along with tRNA(Ala), serves as a bridge to cooperatively bring together the editing and aminoacylation centers thus stimulating deacylation of misacylated tRNAs.</text>
</comment>
<feature type="binding site" evidence="11">
    <location>
        <position position="586"/>
    </location>
    <ligand>
        <name>Zn(2+)</name>
        <dbReference type="ChEBI" id="CHEBI:29105"/>
    </ligand>
</feature>